<evidence type="ECO:0000313" key="2">
    <source>
        <dbReference type="EMBL" id="SDE42043.1"/>
    </source>
</evidence>
<dbReference type="Proteomes" id="UP000199412">
    <property type="component" value="Unassembled WGS sequence"/>
</dbReference>
<keyword evidence="1" id="KW-0472">Membrane</keyword>
<keyword evidence="1" id="KW-0812">Transmembrane</keyword>
<proteinExistence type="predicted"/>
<dbReference type="RefSeq" id="WP_176793575.1">
    <property type="nucleotide sequence ID" value="NZ_FNAP01000006.1"/>
</dbReference>
<dbReference type="AlphaFoldDB" id="A0A1G7CS26"/>
<evidence type="ECO:0000313" key="3">
    <source>
        <dbReference type="Proteomes" id="UP000199412"/>
    </source>
</evidence>
<accession>A0A1G7CS26</accession>
<reference evidence="2 3" key="1">
    <citation type="submission" date="2016-10" db="EMBL/GenBank/DDBJ databases">
        <authorList>
            <person name="de Groot N.N."/>
        </authorList>
    </citation>
    <scope>NUCLEOTIDE SEQUENCE [LARGE SCALE GENOMIC DNA]</scope>
    <source>
        <strain evidence="2 3">ATCC 700224</strain>
    </source>
</reference>
<protein>
    <submittedName>
        <fullName evidence="2">ABC-type polysaccharide/polyol phosphate export permease</fullName>
    </submittedName>
</protein>
<dbReference type="EMBL" id="FNAP01000006">
    <property type="protein sequence ID" value="SDE42043.1"/>
    <property type="molecule type" value="Genomic_DNA"/>
</dbReference>
<feature type="transmembrane region" description="Helical" evidence="1">
    <location>
        <begin position="229"/>
        <end position="248"/>
    </location>
</feature>
<feature type="transmembrane region" description="Helical" evidence="1">
    <location>
        <begin position="142"/>
        <end position="165"/>
    </location>
</feature>
<feature type="transmembrane region" description="Helical" evidence="1">
    <location>
        <begin position="67"/>
        <end position="86"/>
    </location>
</feature>
<evidence type="ECO:0000256" key="1">
    <source>
        <dbReference type="SAM" id="Phobius"/>
    </source>
</evidence>
<dbReference type="STRING" id="69960.SAMN05421720_106196"/>
<feature type="transmembrane region" description="Helical" evidence="1">
    <location>
        <begin position="33"/>
        <end position="55"/>
    </location>
</feature>
<keyword evidence="3" id="KW-1185">Reference proteome</keyword>
<keyword evidence="1" id="KW-1133">Transmembrane helix</keyword>
<name>A0A1G7CS26_9PROT</name>
<gene>
    <name evidence="2" type="ORF">SAMN05421720_106196</name>
</gene>
<organism evidence="2 3">
    <name type="scientific">Rhodospira trueperi</name>
    <dbReference type="NCBI Taxonomy" id="69960"/>
    <lineage>
        <taxon>Bacteria</taxon>
        <taxon>Pseudomonadati</taxon>
        <taxon>Pseudomonadota</taxon>
        <taxon>Alphaproteobacteria</taxon>
        <taxon>Rhodospirillales</taxon>
        <taxon>Rhodospirillaceae</taxon>
        <taxon>Rhodospira</taxon>
    </lineage>
</organism>
<feature type="transmembrane region" description="Helical" evidence="1">
    <location>
        <begin position="197"/>
        <end position="217"/>
    </location>
</feature>
<sequence>MKGVVALNDLRGSVRVARALSRRERLARERRHAFGRAGEALGPLWPLLVYLPLVAGGALPQHDTIPPLAYAALGYWTWSLLVDAALAPTRGLTGYRAPAVGPAAAVLAGLLDAGRRALSRTVVLWPLALIAAGGVEGPGLPAALAVLSAALVLALGVGVILALWAAPWPDVPAAAATAARLTLLPSLALFPLPDGAWAWAATVINPLALFTEAARALALTGTLPHGGAVAAWSVIGVALLALGLRGFVRLAPRLREGLA</sequence>